<dbReference type="AlphaFoldDB" id="A0A087T7X5"/>
<evidence type="ECO:0000313" key="3">
    <source>
        <dbReference type="Proteomes" id="UP000054359"/>
    </source>
</evidence>
<evidence type="ECO:0000313" key="2">
    <source>
        <dbReference type="EMBL" id="KFM61214.1"/>
    </source>
</evidence>
<keyword evidence="3" id="KW-1185">Reference proteome</keyword>
<dbReference type="Proteomes" id="UP000054359">
    <property type="component" value="Unassembled WGS sequence"/>
</dbReference>
<proteinExistence type="predicted"/>
<reference evidence="2 3" key="1">
    <citation type="submission" date="2013-11" db="EMBL/GenBank/DDBJ databases">
        <title>Genome sequencing of Stegodyphus mimosarum.</title>
        <authorList>
            <person name="Bechsgaard J."/>
        </authorList>
    </citation>
    <scope>NUCLEOTIDE SEQUENCE [LARGE SCALE GENOMIC DNA]</scope>
</reference>
<organism evidence="2 3">
    <name type="scientific">Stegodyphus mimosarum</name>
    <name type="common">African social velvet spider</name>
    <dbReference type="NCBI Taxonomy" id="407821"/>
    <lineage>
        <taxon>Eukaryota</taxon>
        <taxon>Metazoa</taxon>
        <taxon>Ecdysozoa</taxon>
        <taxon>Arthropoda</taxon>
        <taxon>Chelicerata</taxon>
        <taxon>Arachnida</taxon>
        <taxon>Araneae</taxon>
        <taxon>Araneomorphae</taxon>
        <taxon>Entelegynae</taxon>
        <taxon>Eresoidea</taxon>
        <taxon>Eresidae</taxon>
        <taxon>Stegodyphus</taxon>
    </lineage>
</organism>
<feature type="compositionally biased region" description="Acidic residues" evidence="1">
    <location>
        <begin position="48"/>
        <end position="58"/>
    </location>
</feature>
<protein>
    <submittedName>
        <fullName evidence="2">Uncharacterized protein</fullName>
    </submittedName>
</protein>
<evidence type="ECO:0000256" key="1">
    <source>
        <dbReference type="SAM" id="MobiDB-lite"/>
    </source>
</evidence>
<sequence length="80" mass="8755">MANDLGQAPGCEEVSDGDVEEWIGHNENCNILQHAEIVALLKSNADKNEDESENEDIEDNGKAKMMTHTEGLKAAEGMLR</sequence>
<feature type="non-terminal residue" evidence="2">
    <location>
        <position position="80"/>
    </location>
</feature>
<dbReference type="EMBL" id="KK113856">
    <property type="protein sequence ID" value="KFM61214.1"/>
    <property type="molecule type" value="Genomic_DNA"/>
</dbReference>
<name>A0A087T7X5_STEMI</name>
<feature type="region of interest" description="Disordered" evidence="1">
    <location>
        <begin position="44"/>
        <end position="65"/>
    </location>
</feature>
<gene>
    <name evidence="2" type="ORF">X975_17337</name>
</gene>
<accession>A0A087T7X5</accession>